<dbReference type="InterPro" id="IPR016007">
    <property type="entry name" value="Alpha_rhamnosid"/>
</dbReference>
<dbReference type="InterPro" id="IPR035396">
    <property type="entry name" value="Bac_rhamnosid6H"/>
</dbReference>
<dbReference type="Pfam" id="PF17389">
    <property type="entry name" value="Bac_rhamnosid6H"/>
    <property type="match status" value="1"/>
</dbReference>
<dbReference type="InterPro" id="IPR012341">
    <property type="entry name" value="6hp_glycosidase-like_sf"/>
</dbReference>
<gene>
    <name evidence="8" type="ORF">HMPREF3293_00786</name>
</gene>
<dbReference type="EMBL" id="LSZW01000046">
    <property type="protein sequence ID" value="KXK66380.1"/>
    <property type="molecule type" value="Genomic_DNA"/>
</dbReference>
<accession>A0A136Q6V2</accession>
<dbReference type="InterPro" id="IPR035398">
    <property type="entry name" value="Bac_rhamnosid_C"/>
</dbReference>
<dbReference type="InterPro" id="IPR013783">
    <property type="entry name" value="Ig-like_fold"/>
</dbReference>
<dbReference type="PANTHER" id="PTHR33307">
    <property type="entry name" value="ALPHA-RHAMNOSIDASE (EUROFUNG)"/>
    <property type="match status" value="1"/>
</dbReference>
<dbReference type="Gene3D" id="2.60.40.10">
    <property type="entry name" value="Immunoglobulins"/>
    <property type="match status" value="1"/>
</dbReference>
<feature type="domain" description="Alpha-L-rhamnosidase six-hairpin glycosidase" evidence="6">
    <location>
        <begin position="406"/>
        <end position="752"/>
    </location>
</feature>
<comment type="caution">
    <text evidence="8">The sequence shown here is derived from an EMBL/GenBank/DDBJ whole genome shotgun (WGS) entry which is preliminary data.</text>
</comment>
<dbReference type="OrthoDB" id="9761045at2"/>
<evidence type="ECO:0000259" key="6">
    <source>
        <dbReference type="Pfam" id="PF17389"/>
    </source>
</evidence>
<dbReference type="GO" id="GO:0030596">
    <property type="term" value="F:alpha-L-rhamnosidase activity"/>
    <property type="evidence" value="ECO:0007669"/>
    <property type="project" value="UniProtKB-EC"/>
</dbReference>
<dbReference type="Pfam" id="PF05592">
    <property type="entry name" value="Bac_rhamnosid"/>
    <property type="match status" value="1"/>
</dbReference>
<evidence type="ECO:0000259" key="7">
    <source>
        <dbReference type="Pfam" id="PF17390"/>
    </source>
</evidence>
<dbReference type="GO" id="GO:0005975">
    <property type="term" value="P:carbohydrate metabolic process"/>
    <property type="evidence" value="ECO:0007669"/>
    <property type="project" value="InterPro"/>
</dbReference>
<dbReference type="PATRIC" id="fig|626937.4.peg.771"/>
<dbReference type="AlphaFoldDB" id="A0A136Q6V2"/>
<keyword evidence="3" id="KW-0378">Hydrolase</keyword>
<comment type="catalytic activity">
    <reaction evidence="1">
        <text>Hydrolysis of terminal non-reducing alpha-L-rhamnose residues in alpha-L-rhamnosides.</text>
        <dbReference type="EC" id="3.2.1.40"/>
    </reaction>
</comment>
<dbReference type="PANTHER" id="PTHR33307:SF6">
    <property type="entry name" value="ALPHA-RHAMNOSIDASE (EUROFUNG)-RELATED"/>
    <property type="match status" value="1"/>
</dbReference>
<keyword evidence="9" id="KW-1185">Reference proteome</keyword>
<organism evidence="8 9">
    <name type="scientific">Christensenella minuta</name>
    <dbReference type="NCBI Taxonomy" id="626937"/>
    <lineage>
        <taxon>Bacteria</taxon>
        <taxon>Bacillati</taxon>
        <taxon>Bacillota</taxon>
        <taxon>Clostridia</taxon>
        <taxon>Christensenellales</taxon>
        <taxon>Christensenellaceae</taxon>
        <taxon>Christensenella</taxon>
    </lineage>
</organism>
<evidence type="ECO:0000256" key="2">
    <source>
        <dbReference type="ARBA" id="ARBA00012652"/>
    </source>
</evidence>
<dbReference type="Proteomes" id="UP000070366">
    <property type="component" value="Unassembled WGS sequence"/>
</dbReference>
<evidence type="ECO:0000313" key="9">
    <source>
        <dbReference type="Proteomes" id="UP000070366"/>
    </source>
</evidence>
<dbReference type="Gene3D" id="1.50.10.10">
    <property type="match status" value="1"/>
</dbReference>
<dbReference type="Pfam" id="PF08531">
    <property type="entry name" value="Bac_rhamnosid_N"/>
    <property type="match status" value="1"/>
</dbReference>
<dbReference type="PIRSF" id="PIRSF010631">
    <property type="entry name" value="A-rhamnsds"/>
    <property type="match status" value="1"/>
</dbReference>
<evidence type="ECO:0000256" key="1">
    <source>
        <dbReference type="ARBA" id="ARBA00001445"/>
    </source>
</evidence>
<dbReference type="SUPFAM" id="SSF48208">
    <property type="entry name" value="Six-hairpin glycosidases"/>
    <property type="match status" value="1"/>
</dbReference>
<dbReference type="EC" id="3.2.1.40" evidence="2"/>
<dbReference type="KEGG" id="cmiu:B1H56_14135"/>
<proteinExistence type="predicted"/>
<evidence type="ECO:0000313" key="8">
    <source>
        <dbReference type="EMBL" id="KXK66380.1"/>
    </source>
</evidence>
<evidence type="ECO:0000256" key="3">
    <source>
        <dbReference type="ARBA" id="ARBA00022801"/>
    </source>
</evidence>
<dbReference type="STRING" id="626937.HMPREF3293_00786"/>
<sequence length="915" mass="103110">MKVTDVKINGIVNPVGFALPDVSVSWRVADAADQKQESAEILVAADAHMERILARKQGRLDCAGEEIKLTLAPRTVYYVQVKVTGNGGETGESGVAFFETGKMNEPWSAQWIGQQPGDTFHPVFEKRVRVAGPLGKARLYICGLGLYEAYIGGRKVGDELLTPFVNEYRYALQAQTYDVTDMLRGDAVLSVLLGNGWYKGRLGYDGRREIYGDRFALIAELVLEYTDGTVETVATDESWTYRGSEIEYSDIYDGEGINRLLYEGGKNESRPAAPADIDMRLLQDRRSLPVKAMQKVGVREVIRTPRGEAVLDFGQNFAGYVTFHAAFPKGTKVVLRHGEILQEGCFYNENYRTAKSEFSYTSDGREEWVRPHFTFMGFRYVCVEGWPGELRKEDFVGKAVYSQMQRTGYLETDNPDLNQLAENALWGMKSNFLDMPTDCPQRDERLGWTGDAQVFAPTASFFMDTRAFYDKYLWDLHNDQRAHDGAVAYYLPNINNTPGGSSVWGDAATFIPDALYDIFGSERVLREHYPLMKDWVDWITKKDCEREGGPKRLFDFAFTFGDWLAMDGMTPQSVKGGTDDAYISSVYYYASVRKLGKAAGLLGKEEDAKRYAALAEQVLAAILREYFSPSGRLCVDTQTGYIIALHFGVYRDKEKIIRGLRERLKKDGYRIKCGFTGAPLICETLAENGMERWAQYLLLQDGFPGWMHCIRLGATTIWERWNSVLDDGSISSTSMNSLNHYSYGSVIHYVVRDIVGIKPLAPGYSRVRIDPRPSREIRKAKCSYLSARGEYRVEWAAKEDGSVDLKVLVPFDCEAWVQLPDRELVLAAGETKVNYRPACDFRRLYDWETLLEACRKDDRAMAVLKEKLPDAYARASGGDPEDLSLSLQDLRGMSWAGFRAEDVEAAAEALFALEA</sequence>
<dbReference type="Pfam" id="PF25788">
    <property type="entry name" value="Ig_Rha78A_N"/>
    <property type="match status" value="1"/>
</dbReference>
<dbReference type="InterPro" id="IPR008928">
    <property type="entry name" value="6-hairpin_glycosidase_sf"/>
</dbReference>
<protein>
    <recommendedName>
        <fullName evidence="2">alpha-L-rhamnosidase</fullName>
        <ecNumber evidence="2">3.2.1.40</ecNumber>
    </recommendedName>
</protein>
<dbReference type="InterPro" id="IPR008902">
    <property type="entry name" value="Rhamnosid_concanavalin"/>
</dbReference>
<feature type="domain" description="Bacterial alpha-L-rhamnosidase N-terminal" evidence="5">
    <location>
        <begin position="136"/>
        <end position="260"/>
    </location>
</feature>
<feature type="domain" description="Alpha-L-rhamnosidase concanavalin-like" evidence="4">
    <location>
        <begin position="303"/>
        <end position="400"/>
    </location>
</feature>
<name>A0A136Q6V2_9FIRM</name>
<reference evidence="8 9" key="1">
    <citation type="submission" date="2016-02" db="EMBL/GenBank/DDBJ databases">
        <authorList>
            <person name="Wen L."/>
            <person name="He K."/>
            <person name="Yang H."/>
        </authorList>
    </citation>
    <scope>NUCLEOTIDE SEQUENCE [LARGE SCALE GENOMIC DNA]</scope>
    <source>
        <strain evidence="8 9">DSM 22607</strain>
    </source>
</reference>
<evidence type="ECO:0000259" key="4">
    <source>
        <dbReference type="Pfam" id="PF05592"/>
    </source>
</evidence>
<dbReference type="InterPro" id="IPR013737">
    <property type="entry name" value="Bac_rhamnosid_N"/>
</dbReference>
<dbReference type="Pfam" id="PF17390">
    <property type="entry name" value="Bac_rhamnosid_C"/>
    <property type="match status" value="1"/>
</dbReference>
<dbReference type="RefSeq" id="WP_066523042.1">
    <property type="nucleotide sequence ID" value="NZ_CABMOF010000012.1"/>
</dbReference>
<dbReference type="Gene3D" id="2.60.120.260">
    <property type="entry name" value="Galactose-binding domain-like"/>
    <property type="match status" value="2"/>
</dbReference>
<evidence type="ECO:0000259" key="5">
    <source>
        <dbReference type="Pfam" id="PF08531"/>
    </source>
</evidence>
<feature type="domain" description="Alpha-L-rhamnosidase C-terminal" evidence="7">
    <location>
        <begin position="756"/>
        <end position="832"/>
    </location>
</feature>
<dbReference type="Gene3D" id="2.60.420.10">
    <property type="entry name" value="Maltose phosphorylase, domain 3"/>
    <property type="match status" value="1"/>
</dbReference>